<organism evidence="1 2">
    <name type="scientific">Paramecium tetraurelia</name>
    <dbReference type="NCBI Taxonomy" id="5888"/>
    <lineage>
        <taxon>Eukaryota</taxon>
        <taxon>Sar</taxon>
        <taxon>Alveolata</taxon>
        <taxon>Ciliophora</taxon>
        <taxon>Intramacronucleata</taxon>
        <taxon>Oligohymenophorea</taxon>
        <taxon>Peniculida</taxon>
        <taxon>Parameciidae</taxon>
        <taxon>Paramecium</taxon>
    </lineage>
</organism>
<dbReference type="HOGENOM" id="CLU_2282898_0_0_1"/>
<dbReference type="Proteomes" id="UP000000600">
    <property type="component" value="Unassembled WGS sequence"/>
</dbReference>
<dbReference type="EMBL" id="CT868402">
    <property type="protein sequence ID" value="CAK81369.1"/>
    <property type="molecule type" value="Genomic_DNA"/>
</dbReference>
<dbReference type="KEGG" id="ptm:GSPATT00039453001"/>
<gene>
    <name evidence="1" type="ORF">GSPATT00039453001</name>
</gene>
<proteinExistence type="predicted"/>
<name>A0DEA2_PARTE</name>
<accession>A0DEA2</accession>
<dbReference type="AlphaFoldDB" id="A0DEA2"/>
<dbReference type="RefSeq" id="XP_001448766.1">
    <property type="nucleotide sequence ID" value="XM_001448729.1"/>
</dbReference>
<sequence>MIHNLTNCSGYPKKYRQSRQIQKKFNRVNEEQADSQQFQFIFINYLASSVIQLLLQSRKKRKEIYLEREIIMRPKKTGEKLKKSYIKDKSQIIDLKNQKTQL</sequence>
<keyword evidence="2" id="KW-1185">Reference proteome</keyword>
<evidence type="ECO:0000313" key="2">
    <source>
        <dbReference type="Proteomes" id="UP000000600"/>
    </source>
</evidence>
<evidence type="ECO:0000313" key="1">
    <source>
        <dbReference type="EMBL" id="CAK81369.1"/>
    </source>
</evidence>
<protein>
    <submittedName>
        <fullName evidence="1">Uncharacterized protein</fullName>
    </submittedName>
</protein>
<dbReference type="InParanoid" id="A0DEA2"/>
<reference evidence="1 2" key="1">
    <citation type="journal article" date="2006" name="Nature">
        <title>Global trends of whole-genome duplications revealed by the ciliate Paramecium tetraurelia.</title>
        <authorList>
            <consortium name="Genoscope"/>
            <person name="Aury J.-M."/>
            <person name="Jaillon O."/>
            <person name="Duret L."/>
            <person name="Noel B."/>
            <person name="Jubin C."/>
            <person name="Porcel B.M."/>
            <person name="Segurens B."/>
            <person name="Daubin V."/>
            <person name="Anthouard V."/>
            <person name="Aiach N."/>
            <person name="Arnaiz O."/>
            <person name="Billaut A."/>
            <person name="Beisson J."/>
            <person name="Blanc I."/>
            <person name="Bouhouche K."/>
            <person name="Camara F."/>
            <person name="Duharcourt S."/>
            <person name="Guigo R."/>
            <person name="Gogendeau D."/>
            <person name="Katinka M."/>
            <person name="Keller A.-M."/>
            <person name="Kissmehl R."/>
            <person name="Klotz C."/>
            <person name="Koll F."/>
            <person name="Le Moue A."/>
            <person name="Lepere C."/>
            <person name="Malinsky S."/>
            <person name="Nowacki M."/>
            <person name="Nowak J.K."/>
            <person name="Plattner H."/>
            <person name="Poulain J."/>
            <person name="Ruiz F."/>
            <person name="Serrano V."/>
            <person name="Zagulski M."/>
            <person name="Dessen P."/>
            <person name="Betermier M."/>
            <person name="Weissenbach J."/>
            <person name="Scarpelli C."/>
            <person name="Schachter V."/>
            <person name="Sperling L."/>
            <person name="Meyer E."/>
            <person name="Cohen J."/>
            <person name="Wincker P."/>
        </authorList>
    </citation>
    <scope>NUCLEOTIDE SEQUENCE [LARGE SCALE GENOMIC DNA]</scope>
    <source>
        <strain evidence="1 2">Stock d4-2</strain>
    </source>
</reference>
<dbReference type="GeneID" id="5034551"/>